<dbReference type="GO" id="GO:0003677">
    <property type="term" value="F:DNA binding"/>
    <property type="evidence" value="ECO:0007669"/>
    <property type="project" value="InterPro"/>
</dbReference>
<protein>
    <recommendedName>
        <fullName evidence="3">Plasmid recombination enzyme</fullName>
    </recommendedName>
</protein>
<comment type="caution">
    <text evidence="1">The sequence shown here is derived from an EMBL/GenBank/DDBJ whole genome shotgun (WGS) entry which is preliminary data.</text>
</comment>
<name>A0A840R9L5_9NEIS</name>
<evidence type="ECO:0000313" key="1">
    <source>
        <dbReference type="EMBL" id="MBB5189597.1"/>
    </source>
</evidence>
<dbReference type="AlphaFoldDB" id="A0A840R9L5"/>
<dbReference type="EMBL" id="JACHHN010000001">
    <property type="protein sequence ID" value="MBB5189597.1"/>
    <property type="molecule type" value="Genomic_DNA"/>
</dbReference>
<accession>A0A840R9L5</accession>
<dbReference type="InterPro" id="IPR001668">
    <property type="entry name" value="Mob_Pre"/>
</dbReference>
<dbReference type="Gene3D" id="3.30.930.30">
    <property type="match status" value="1"/>
</dbReference>
<dbReference type="Pfam" id="PF01076">
    <property type="entry name" value="Mob_Pre"/>
    <property type="match status" value="1"/>
</dbReference>
<gene>
    <name evidence="1" type="ORF">HNQ50_000307</name>
</gene>
<sequence length="307" mass="33729">MAAYLEVARINGGAKASQTPLNAARHNLRCIAAELQGRPGDRIDPARIHLNQVLYGPATPEEIIALMNQFILDQRAEVWRKDLIQMFEVVIDPKQALLRADEDRFFKAAMTWLESWLDCPMLSAIVHRDETSPHAHVLFVPLRNGRLQGSMVIGNKHKLARMQKRFYDEVCKPFGLSKPATFSREEKAPLADSIVKHVTRAGVLSADVLHQLRVMVRNAPNLAALANACGLAGVHEPALVEVAFGEPESATSIFSVGVQPAMRGKAMRHITPPVTLQLSPKRPGIRSTGLHAPTLRQAEIASGIPPP</sequence>
<proteinExistence type="predicted"/>
<dbReference type="GO" id="GO:0006310">
    <property type="term" value="P:DNA recombination"/>
    <property type="evidence" value="ECO:0007669"/>
    <property type="project" value="InterPro"/>
</dbReference>
<dbReference type="CDD" id="cd17242">
    <property type="entry name" value="MobM_relaxase"/>
    <property type="match status" value="1"/>
</dbReference>
<dbReference type="Proteomes" id="UP000543030">
    <property type="component" value="Unassembled WGS sequence"/>
</dbReference>
<keyword evidence="2" id="KW-1185">Reference proteome</keyword>
<organism evidence="1 2">
    <name type="scientific">Silvimonas terrae</name>
    <dbReference type="NCBI Taxonomy" id="300266"/>
    <lineage>
        <taxon>Bacteria</taxon>
        <taxon>Pseudomonadati</taxon>
        <taxon>Pseudomonadota</taxon>
        <taxon>Betaproteobacteria</taxon>
        <taxon>Neisseriales</taxon>
        <taxon>Chitinibacteraceae</taxon>
        <taxon>Silvimonas</taxon>
    </lineage>
</organism>
<evidence type="ECO:0000313" key="2">
    <source>
        <dbReference type="Proteomes" id="UP000543030"/>
    </source>
</evidence>
<reference evidence="1 2" key="1">
    <citation type="submission" date="2020-08" db="EMBL/GenBank/DDBJ databases">
        <title>Genomic Encyclopedia of Type Strains, Phase IV (KMG-IV): sequencing the most valuable type-strain genomes for metagenomic binning, comparative biology and taxonomic classification.</title>
        <authorList>
            <person name="Goeker M."/>
        </authorList>
    </citation>
    <scope>NUCLEOTIDE SEQUENCE [LARGE SCALE GENOMIC DNA]</scope>
    <source>
        <strain evidence="1 2">DSM 18233</strain>
    </source>
</reference>
<dbReference type="RefSeq" id="WP_184096842.1">
    <property type="nucleotide sequence ID" value="NZ_JACHHN010000001.1"/>
</dbReference>
<evidence type="ECO:0008006" key="3">
    <source>
        <dbReference type="Google" id="ProtNLM"/>
    </source>
</evidence>